<comment type="caution">
    <text evidence="1">The sequence shown here is derived from an EMBL/GenBank/DDBJ whole genome shotgun (WGS) entry which is preliminary data.</text>
</comment>
<reference evidence="1" key="1">
    <citation type="submission" date="2019-10" db="EMBL/GenBank/DDBJ databases">
        <authorList>
            <consortium name="DOE Joint Genome Institute"/>
            <person name="Kuo A."/>
            <person name="Miyauchi S."/>
            <person name="Kiss E."/>
            <person name="Drula E."/>
            <person name="Kohler A."/>
            <person name="Sanchez-Garcia M."/>
            <person name="Andreopoulos B."/>
            <person name="Barry K.W."/>
            <person name="Bonito G."/>
            <person name="Buee M."/>
            <person name="Carver A."/>
            <person name="Chen C."/>
            <person name="Cichocki N."/>
            <person name="Clum A."/>
            <person name="Culley D."/>
            <person name="Crous P.W."/>
            <person name="Fauchery L."/>
            <person name="Girlanda M."/>
            <person name="Hayes R."/>
            <person name="Keri Z."/>
            <person name="Labutti K."/>
            <person name="Lipzen A."/>
            <person name="Lombard V."/>
            <person name="Magnuson J."/>
            <person name="Maillard F."/>
            <person name="Morin E."/>
            <person name="Murat C."/>
            <person name="Nolan M."/>
            <person name="Ohm R."/>
            <person name="Pangilinan J."/>
            <person name="Pereira M."/>
            <person name="Perotto S."/>
            <person name="Peter M."/>
            <person name="Riley R."/>
            <person name="Sitrit Y."/>
            <person name="Stielow B."/>
            <person name="Szollosi G."/>
            <person name="Zifcakova L."/>
            <person name="Stursova M."/>
            <person name="Spatafora J.W."/>
            <person name="Tedersoo L."/>
            <person name="Vaario L.-M."/>
            <person name="Yamada A."/>
            <person name="Yan M."/>
            <person name="Wang P."/>
            <person name="Xu J."/>
            <person name="Bruns T."/>
            <person name="Baldrian P."/>
            <person name="Vilgalys R."/>
            <person name="Henrissat B."/>
            <person name="Grigoriev I.V."/>
            <person name="Hibbett D."/>
            <person name="Nagy L.G."/>
            <person name="Martin F.M."/>
        </authorList>
    </citation>
    <scope>NUCLEOTIDE SEQUENCE</scope>
    <source>
        <strain evidence="1">P2</strain>
    </source>
</reference>
<evidence type="ECO:0000313" key="1">
    <source>
        <dbReference type="EMBL" id="KAF9648174.1"/>
    </source>
</evidence>
<proteinExistence type="predicted"/>
<name>A0ACB6ZF32_THEGA</name>
<reference evidence="1" key="2">
    <citation type="journal article" date="2020" name="Nat. Commun.">
        <title>Large-scale genome sequencing of mycorrhizal fungi provides insights into the early evolution of symbiotic traits.</title>
        <authorList>
            <person name="Miyauchi S."/>
            <person name="Kiss E."/>
            <person name="Kuo A."/>
            <person name="Drula E."/>
            <person name="Kohler A."/>
            <person name="Sanchez-Garcia M."/>
            <person name="Morin E."/>
            <person name="Andreopoulos B."/>
            <person name="Barry K.W."/>
            <person name="Bonito G."/>
            <person name="Buee M."/>
            <person name="Carver A."/>
            <person name="Chen C."/>
            <person name="Cichocki N."/>
            <person name="Clum A."/>
            <person name="Culley D."/>
            <person name="Crous P.W."/>
            <person name="Fauchery L."/>
            <person name="Girlanda M."/>
            <person name="Hayes R.D."/>
            <person name="Keri Z."/>
            <person name="LaButti K."/>
            <person name="Lipzen A."/>
            <person name="Lombard V."/>
            <person name="Magnuson J."/>
            <person name="Maillard F."/>
            <person name="Murat C."/>
            <person name="Nolan M."/>
            <person name="Ohm R.A."/>
            <person name="Pangilinan J."/>
            <person name="Pereira M.F."/>
            <person name="Perotto S."/>
            <person name="Peter M."/>
            <person name="Pfister S."/>
            <person name="Riley R."/>
            <person name="Sitrit Y."/>
            <person name="Stielow J.B."/>
            <person name="Szollosi G."/>
            <person name="Zifcakova L."/>
            <person name="Stursova M."/>
            <person name="Spatafora J.W."/>
            <person name="Tedersoo L."/>
            <person name="Vaario L.M."/>
            <person name="Yamada A."/>
            <person name="Yan M."/>
            <person name="Wang P."/>
            <person name="Xu J."/>
            <person name="Bruns T."/>
            <person name="Baldrian P."/>
            <person name="Vilgalys R."/>
            <person name="Dunand C."/>
            <person name="Henrissat B."/>
            <person name="Grigoriev I.V."/>
            <person name="Hibbett D."/>
            <person name="Nagy L.G."/>
            <person name="Martin F.M."/>
        </authorList>
    </citation>
    <scope>NUCLEOTIDE SEQUENCE</scope>
    <source>
        <strain evidence="1">P2</strain>
    </source>
</reference>
<sequence length="189" mass="21485">MIRVGVSERKKKEDGIRVGKSLQTLRCASYVVDQVPDEKQRETPEGYKSRTERMVTPRVNLSQAARLNTKCLQLRVFWGSFELKEHEPFAFHESSNSERLPVPPGIDSVVRGETVSVFRRWGANLPMGSRDGGLRERYEEPPRPWVFSGENGTDRRGHHMYAIGPSGGVYVATNASEVFESRIKHTKRV</sequence>
<organism evidence="1 2">
    <name type="scientific">Thelephora ganbajun</name>
    <name type="common">Ganba fungus</name>
    <dbReference type="NCBI Taxonomy" id="370292"/>
    <lineage>
        <taxon>Eukaryota</taxon>
        <taxon>Fungi</taxon>
        <taxon>Dikarya</taxon>
        <taxon>Basidiomycota</taxon>
        <taxon>Agaricomycotina</taxon>
        <taxon>Agaricomycetes</taxon>
        <taxon>Thelephorales</taxon>
        <taxon>Thelephoraceae</taxon>
        <taxon>Thelephora</taxon>
    </lineage>
</organism>
<dbReference type="Proteomes" id="UP000886501">
    <property type="component" value="Unassembled WGS sequence"/>
</dbReference>
<accession>A0ACB6ZF32</accession>
<dbReference type="EMBL" id="MU118018">
    <property type="protein sequence ID" value="KAF9648174.1"/>
    <property type="molecule type" value="Genomic_DNA"/>
</dbReference>
<gene>
    <name evidence="1" type="ORF">BDM02DRAFT_3129251</name>
</gene>
<protein>
    <submittedName>
        <fullName evidence="1">Uncharacterized protein</fullName>
    </submittedName>
</protein>
<evidence type="ECO:0000313" key="2">
    <source>
        <dbReference type="Proteomes" id="UP000886501"/>
    </source>
</evidence>
<keyword evidence="2" id="KW-1185">Reference proteome</keyword>